<dbReference type="FunFam" id="3.40.30.10:FF:000023">
    <property type="entry name" value="Protein disulfide-isomerase"/>
    <property type="match status" value="1"/>
</dbReference>
<evidence type="ECO:0000256" key="7">
    <source>
        <dbReference type="ARBA" id="ARBA00022824"/>
    </source>
</evidence>
<feature type="disulfide bond" description="Redox-active" evidence="11">
    <location>
        <begin position="382"/>
        <end position="385"/>
    </location>
</feature>
<dbReference type="InterPro" id="IPR017937">
    <property type="entry name" value="Thioredoxin_CS"/>
</dbReference>
<accession>A0A7S2QRL0</accession>
<dbReference type="PROSITE" id="PS00194">
    <property type="entry name" value="THIOREDOXIN_1"/>
    <property type="match status" value="2"/>
</dbReference>
<dbReference type="CDD" id="cd02981">
    <property type="entry name" value="PDI_b_family"/>
    <property type="match status" value="1"/>
</dbReference>
<reference evidence="15" key="1">
    <citation type="submission" date="2021-01" db="EMBL/GenBank/DDBJ databases">
        <authorList>
            <person name="Corre E."/>
            <person name="Pelletier E."/>
            <person name="Niang G."/>
            <person name="Scheremetjew M."/>
            <person name="Finn R."/>
            <person name="Kale V."/>
            <person name="Holt S."/>
            <person name="Cochrane G."/>
            <person name="Meng A."/>
            <person name="Brown T."/>
            <person name="Cohen L."/>
        </authorList>
    </citation>
    <scope>NUCLEOTIDE SEQUENCE</scope>
    <source>
        <strain evidence="15">Grappler Inlet BC</strain>
    </source>
</reference>
<feature type="chain" id="PRO_5031606868" description="Protein disulfide-isomerase" evidence="13">
    <location>
        <begin position="27"/>
        <end position="479"/>
    </location>
</feature>
<evidence type="ECO:0000256" key="6">
    <source>
        <dbReference type="ARBA" id="ARBA00022737"/>
    </source>
</evidence>
<dbReference type="SUPFAM" id="SSF52833">
    <property type="entry name" value="Thioredoxin-like"/>
    <property type="match status" value="4"/>
</dbReference>
<dbReference type="InterPro" id="IPR013766">
    <property type="entry name" value="Thioredoxin_domain"/>
</dbReference>
<evidence type="ECO:0000256" key="10">
    <source>
        <dbReference type="ARBA" id="ARBA00023284"/>
    </source>
</evidence>
<dbReference type="InterPro" id="IPR005788">
    <property type="entry name" value="PDI_thioredoxin-like_dom"/>
</dbReference>
<dbReference type="GO" id="GO:0006457">
    <property type="term" value="P:protein folding"/>
    <property type="evidence" value="ECO:0007669"/>
    <property type="project" value="TreeGrafter"/>
</dbReference>
<dbReference type="CDD" id="cd02995">
    <property type="entry name" value="PDI_a_PDI_a'_C"/>
    <property type="match status" value="1"/>
</dbReference>
<evidence type="ECO:0000256" key="1">
    <source>
        <dbReference type="ARBA" id="ARBA00001182"/>
    </source>
</evidence>
<organism evidence="15">
    <name type="scientific">Lankesteria abbotti</name>
    <dbReference type="NCBI Taxonomy" id="340204"/>
    <lineage>
        <taxon>Eukaryota</taxon>
        <taxon>Sar</taxon>
        <taxon>Alveolata</taxon>
        <taxon>Apicomplexa</taxon>
        <taxon>Conoidasida</taxon>
        <taxon>Gregarinasina</taxon>
        <taxon>Eugregarinorida</taxon>
        <taxon>Lecudinidae</taxon>
        <taxon>Lankesteria</taxon>
    </lineage>
</organism>
<evidence type="ECO:0000313" key="15">
    <source>
        <dbReference type="EMBL" id="CAD9649792.1"/>
    </source>
</evidence>
<dbReference type="InterPro" id="IPR036249">
    <property type="entry name" value="Thioredoxin-like_sf"/>
</dbReference>
<keyword evidence="8 11" id="KW-1015">Disulfide bond</keyword>
<evidence type="ECO:0000256" key="8">
    <source>
        <dbReference type="ARBA" id="ARBA00023157"/>
    </source>
</evidence>
<keyword evidence="7" id="KW-0256">Endoplasmic reticulum</keyword>
<gene>
    <name evidence="15" type="ORF">LABB0372_LOCUS1248</name>
</gene>
<protein>
    <recommendedName>
        <fullName evidence="4 13">Protein disulfide-isomerase</fullName>
        <ecNumber evidence="4 13">5.3.4.1</ecNumber>
    </recommendedName>
</protein>
<feature type="domain" description="Thioredoxin" evidence="14">
    <location>
        <begin position="14"/>
        <end position="137"/>
    </location>
</feature>
<dbReference type="CDD" id="cd02961">
    <property type="entry name" value="PDI_a_family"/>
    <property type="match status" value="1"/>
</dbReference>
<evidence type="ECO:0000256" key="4">
    <source>
        <dbReference type="ARBA" id="ARBA00012723"/>
    </source>
</evidence>
<sequence>MGVNSICRLAVGVLVLSAACVNFAKADDEASDVFVLTSANFDTFFEENPIALVEFYAPWCGHCKNLAPHYEEAATRLKKAGSIPLAKVDAVAEPDLAQKYDVRGYPTLKLFSHGKPLDYTGGRTADLIVEWVESSTGPAVEIIDESAVATPEKGVMFVARVKAEDSAAFKLYSEVAESLRMSAKFVAVVDAAAKDELTVYRPDEDSTSTKITSDSDKLRDWIEEEKFPFFGPIDGENYSAYETRKQEVVWFAGTEDDFKTHSKEFREAAKSFREDYSFVWLDTGRFSSHAESGLGLTTLPGVVLRLREGGRFVFPEGKKYVAKELTAFFNDVKTGKVEKSLKSEPIPETNDEAVKVVVGKNFEDLVFQDDKDVMLEVYAPWCGHCKRLEPIYTEFAEKLAPYKHVVIAKMDGTANEPPTADFNFRGFPTIFWIKAGEKKPEQYNDARTLEGLLKFVKENASKNVDIEIEASEEGDKDEL</sequence>
<keyword evidence="10 11" id="KW-0676">Redox-active center</keyword>
<evidence type="ECO:0000256" key="5">
    <source>
        <dbReference type="ARBA" id="ARBA00022729"/>
    </source>
</evidence>
<feature type="signal peptide" evidence="13">
    <location>
        <begin position="1"/>
        <end position="26"/>
    </location>
</feature>
<keyword evidence="5 13" id="KW-0732">Signal</keyword>
<dbReference type="PRINTS" id="PR00421">
    <property type="entry name" value="THIOREDOXIN"/>
</dbReference>
<evidence type="ECO:0000256" key="13">
    <source>
        <dbReference type="RuleBase" id="RU361130"/>
    </source>
</evidence>
<dbReference type="CDD" id="cd02982">
    <property type="entry name" value="PDI_b'_family"/>
    <property type="match status" value="1"/>
</dbReference>
<evidence type="ECO:0000256" key="3">
    <source>
        <dbReference type="ARBA" id="ARBA00006347"/>
    </source>
</evidence>
<dbReference type="Pfam" id="PF00085">
    <property type="entry name" value="Thioredoxin"/>
    <property type="match status" value="2"/>
</dbReference>
<evidence type="ECO:0000256" key="12">
    <source>
        <dbReference type="RuleBase" id="RU004208"/>
    </source>
</evidence>
<evidence type="ECO:0000259" key="14">
    <source>
        <dbReference type="PROSITE" id="PS51352"/>
    </source>
</evidence>
<feature type="domain" description="Thioredoxin" evidence="14">
    <location>
        <begin position="340"/>
        <end position="461"/>
    </location>
</feature>
<dbReference type="EC" id="5.3.4.1" evidence="4 13"/>
<dbReference type="PANTHER" id="PTHR18929">
    <property type="entry name" value="PROTEIN DISULFIDE ISOMERASE"/>
    <property type="match status" value="1"/>
</dbReference>
<evidence type="ECO:0000256" key="2">
    <source>
        <dbReference type="ARBA" id="ARBA00004319"/>
    </source>
</evidence>
<proteinExistence type="inferred from homology"/>
<dbReference type="Gene3D" id="3.40.30.10">
    <property type="entry name" value="Glutaredoxin"/>
    <property type="match status" value="4"/>
</dbReference>
<feature type="disulfide bond" description="Redox-active" evidence="11">
    <location>
        <begin position="60"/>
        <end position="63"/>
    </location>
</feature>
<dbReference type="EMBL" id="HBHB01002670">
    <property type="protein sequence ID" value="CAD9649792.1"/>
    <property type="molecule type" value="Transcribed_RNA"/>
</dbReference>
<evidence type="ECO:0000256" key="9">
    <source>
        <dbReference type="ARBA" id="ARBA00023235"/>
    </source>
</evidence>
<dbReference type="GO" id="GO:0005788">
    <property type="term" value="C:endoplasmic reticulum lumen"/>
    <property type="evidence" value="ECO:0007669"/>
    <property type="project" value="UniProtKB-SubCell"/>
</dbReference>
<dbReference type="AlphaFoldDB" id="A0A7S2QRL0"/>
<comment type="similarity">
    <text evidence="3 12">Belongs to the protein disulfide isomerase family.</text>
</comment>
<keyword evidence="9 13" id="KW-0413">Isomerase</keyword>
<comment type="subcellular location">
    <subcellularLocation>
        <location evidence="2">Endoplasmic reticulum lumen</location>
    </subcellularLocation>
</comment>
<keyword evidence="6" id="KW-0677">Repeat</keyword>
<dbReference type="GO" id="GO:0034976">
    <property type="term" value="P:response to endoplasmic reticulum stress"/>
    <property type="evidence" value="ECO:0007669"/>
    <property type="project" value="TreeGrafter"/>
</dbReference>
<name>A0A7S2QRL0_9APIC</name>
<dbReference type="InterPro" id="IPR005792">
    <property type="entry name" value="Prot_disulphide_isomerase"/>
</dbReference>
<dbReference type="NCBIfam" id="TIGR01126">
    <property type="entry name" value="pdi_dom"/>
    <property type="match status" value="1"/>
</dbReference>
<dbReference type="NCBIfam" id="TIGR01130">
    <property type="entry name" value="ER_PDI_fam"/>
    <property type="match status" value="1"/>
</dbReference>
<comment type="catalytic activity">
    <reaction evidence="1 13">
        <text>Catalyzes the rearrangement of -S-S- bonds in proteins.</text>
        <dbReference type="EC" id="5.3.4.1"/>
    </reaction>
</comment>
<evidence type="ECO:0000256" key="11">
    <source>
        <dbReference type="PIRSR" id="PIRSR605792-51"/>
    </source>
</evidence>
<dbReference type="Pfam" id="PF13848">
    <property type="entry name" value="Thioredoxin_6"/>
    <property type="match status" value="1"/>
</dbReference>
<dbReference type="PROSITE" id="PS51352">
    <property type="entry name" value="THIOREDOXIN_2"/>
    <property type="match status" value="2"/>
</dbReference>
<dbReference type="GO" id="GO:0003756">
    <property type="term" value="F:protein disulfide isomerase activity"/>
    <property type="evidence" value="ECO:0007669"/>
    <property type="project" value="UniProtKB-EC"/>
</dbReference>